<organism evidence="1 2">
    <name type="scientific">Marinoscillum luteum</name>
    <dbReference type="NCBI Taxonomy" id="861051"/>
    <lineage>
        <taxon>Bacteria</taxon>
        <taxon>Pseudomonadati</taxon>
        <taxon>Bacteroidota</taxon>
        <taxon>Cytophagia</taxon>
        <taxon>Cytophagales</taxon>
        <taxon>Reichenbachiellaceae</taxon>
        <taxon>Marinoscillum</taxon>
    </lineage>
</organism>
<protein>
    <submittedName>
        <fullName evidence="1">Uncharacterized protein</fullName>
    </submittedName>
</protein>
<dbReference type="EMBL" id="JBIPKE010000009">
    <property type="protein sequence ID" value="MFH6982113.1"/>
    <property type="molecule type" value="Genomic_DNA"/>
</dbReference>
<name>A0ABW7N3B2_9BACT</name>
<dbReference type="Proteomes" id="UP001610063">
    <property type="component" value="Unassembled WGS sequence"/>
</dbReference>
<dbReference type="RefSeq" id="WP_395415897.1">
    <property type="nucleotide sequence ID" value="NZ_JBIPKE010000009.1"/>
</dbReference>
<evidence type="ECO:0000313" key="1">
    <source>
        <dbReference type="EMBL" id="MFH6982113.1"/>
    </source>
</evidence>
<dbReference type="Gene3D" id="1.20.910.10">
    <property type="entry name" value="Heme oxygenase-like"/>
    <property type="match status" value="1"/>
</dbReference>
<comment type="caution">
    <text evidence="1">The sequence shown here is derived from an EMBL/GenBank/DDBJ whole genome shotgun (WGS) entry which is preliminary data.</text>
</comment>
<reference evidence="1 2" key="1">
    <citation type="journal article" date="2013" name="Int. J. Syst. Evol. Microbiol.">
        <title>Marinoscillum luteum sp. nov., isolated from marine sediment.</title>
        <authorList>
            <person name="Cha I.T."/>
            <person name="Park S.J."/>
            <person name="Kim S.J."/>
            <person name="Kim J.G."/>
            <person name="Jung M.Y."/>
            <person name="Shin K.S."/>
            <person name="Kwon K.K."/>
            <person name="Yang S.H."/>
            <person name="Seo Y.S."/>
            <person name="Rhee S.K."/>
        </authorList>
    </citation>
    <scope>NUCLEOTIDE SEQUENCE [LARGE SCALE GENOMIC DNA]</scope>
    <source>
        <strain evidence="1 2">KCTC 23939</strain>
    </source>
</reference>
<proteinExistence type="predicted"/>
<accession>A0ABW7N3B2</accession>
<dbReference type="InterPro" id="IPR016084">
    <property type="entry name" value="Haem_Oase-like_multi-hlx"/>
</dbReference>
<evidence type="ECO:0000313" key="2">
    <source>
        <dbReference type="Proteomes" id="UP001610063"/>
    </source>
</evidence>
<keyword evidence="2" id="KW-1185">Reference proteome</keyword>
<gene>
    <name evidence="1" type="ORF">ACHKAR_01620</name>
</gene>
<sequence>MITPIEKKGNITTHEDINFKLQQEFQYGALKFANNPLHKKLKGDGQVLDKLVFLPRMLFFVMGFKDLMQLVRYEQPENKLEESVNTHSDEDSYHWEWYLKDLASMSGQFKNGNSIDLITNVWDDESLAVRKTIYAFSRHMQNMTDPVARMLMVEVLEITFDKFKEAIHPVLKDADLYDRLEYFGKMHQETEENHTTGISEDEISGLIEALPDHLKDDMLLVVRELFDNMYLMAANWAEA</sequence>